<dbReference type="EMBL" id="CAADEX010000219">
    <property type="protein sequence ID" value="VFJ68656.1"/>
    <property type="molecule type" value="Genomic_DNA"/>
</dbReference>
<name>A0A450TLR7_9GAMM</name>
<evidence type="ECO:0000313" key="1">
    <source>
        <dbReference type="EMBL" id="VFJ68656.1"/>
    </source>
</evidence>
<reference evidence="1" key="1">
    <citation type="submission" date="2019-02" db="EMBL/GenBank/DDBJ databases">
        <authorList>
            <person name="Gruber-Vodicka R. H."/>
            <person name="Seah K. B. B."/>
        </authorList>
    </citation>
    <scope>NUCLEOTIDE SEQUENCE</scope>
    <source>
        <strain evidence="1">BECK_DK47</strain>
    </source>
</reference>
<sequence>MYTTYRLDADELTPGFLDALKTLFKHKTIEISVCDTEQAEQDETTYLLGNPVNRARLLEAVENVANKQNLVSVDVDDIAHESRL</sequence>
<gene>
    <name evidence="1" type="ORF">BECKDK2373B_GA0170837_12198</name>
</gene>
<dbReference type="AlphaFoldDB" id="A0A450TLR7"/>
<accession>A0A450TLR7</accession>
<protein>
    <submittedName>
        <fullName evidence="1">Antitoxin YefM</fullName>
    </submittedName>
</protein>
<organism evidence="1">
    <name type="scientific">Candidatus Kentrum sp. DK</name>
    <dbReference type="NCBI Taxonomy" id="2126562"/>
    <lineage>
        <taxon>Bacteria</taxon>
        <taxon>Pseudomonadati</taxon>
        <taxon>Pseudomonadota</taxon>
        <taxon>Gammaproteobacteria</taxon>
        <taxon>Candidatus Kentrum</taxon>
    </lineage>
</organism>
<dbReference type="Gene3D" id="6.10.250.330">
    <property type="match status" value="1"/>
</dbReference>
<proteinExistence type="predicted"/>